<evidence type="ECO:0000313" key="2">
    <source>
        <dbReference type="EMBL" id="SEB98096.1"/>
    </source>
</evidence>
<dbReference type="InterPro" id="IPR041657">
    <property type="entry name" value="HTH_17"/>
</dbReference>
<gene>
    <name evidence="2" type="ORF">SAMN05443244_2340</name>
</gene>
<dbReference type="AlphaFoldDB" id="A0A1H4NSA1"/>
<protein>
    <submittedName>
        <fullName evidence="2">DNA binding domain-containing protein, excisionase family</fullName>
    </submittedName>
</protein>
<dbReference type="InterPro" id="IPR010093">
    <property type="entry name" value="SinI_DNA-bd"/>
</dbReference>
<name>A0A1H4NSA1_9BACT</name>
<dbReference type="SUPFAM" id="SSF46955">
    <property type="entry name" value="Putative DNA-binding domain"/>
    <property type="match status" value="1"/>
</dbReference>
<sequence>MPNSEERVPLVSERMRSRLAGEVLTPKEVASELKLNERTVVRHLTEGKLPGVKVGSVWRIPRARLELFLWTGEV</sequence>
<dbReference type="EMBL" id="FNSD01000001">
    <property type="protein sequence ID" value="SEB98096.1"/>
    <property type="molecule type" value="Genomic_DNA"/>
</dbReference>
<feature type="domain" description="Helix-turn-helix" evidence="1">
    <location>
        <begin position="23"/>
        <end position="70"/>
    </location>
</feature>
<dbReference type="InterPro" id="IPR009061">
    <property type="entry name" value="DNA-bd_dom_put_sf"/>
</dbReference>
<reference evidence="2 3" key="1">
    <citation type="submission" date="2016-10" db="EMBL/GenBank/DDBJ databases">
        <authorList>
            <person name="de Groot N.N."/>
        </authorList>
    </citation>
    <scope>NUCLEOTIDE SEQUENCE [LARGE SCALE GENOMIC DNA]</scope>
    <source>
        <strain evidence="2 3">AB35.6</strain>
    </source>
</reference>
<dbReference type="NCBIfam" id="TIGR01764">
    <property type="entry name" value="excise"/>
    <property type="match status" value="1"/>
</dbReference>
<dbReference type="GO" id="GO:0003677">
    <property type="term" value="F:DNA binding"/>
    <property type="evidence" value="ECO:0007669"/>
    <property type="project" value="InterPro"/>
</dbReference>
<evidence type="ECO:0000313" key="3">
    <source>
        <dbReference type="Proteomes" id="UP000182409"/>
    </source>
</evidence>
<dbReference type="Pfam" id="PF12728">
    <property type="entry name" value="HTH_17"/>
    <property type="match status" value="1"/>
</dbReference>
<accession>A0A1H4NSA1</accession>
<proteinExistence type="predicted"/>
<dbReference type="Proteomes" id="UP000182409">
    <property type="component" value="Unassembled WGS sequence"/>
</dbReference>
<organism evidence="2 3">
    <name type="scientific">Terriglobus roseus</name>
    <dbReference type="NCBI Taxonomy" id="392734"/>
    <lineage>
        <taxon>Bacteria</taxon>
        <taxon>Pseudomonadati</taxon>
        <taxon>Acidobacteriota</taxon>
        <taxon>Terriglobia</taxon>
        <taxon>Terriglobales</taxon>
        <taxon>Acidobacteriaceae</taxon>
        <taxon>Terriglobus</taxon>
    </lineage>
</organism>
<evidence type="ECO:0000259" key="1">
    <source>
        <dbReference type="Pfam" id="PF12728"/>
    </source>
</evidence>